<proteinExistence type="predicted"/>
<gene>
    <name evidence="1" type="ORF">NQ176_g5085</name>
</gene>
<reference evidence="1" key="1">
    <citation type="submission" date="2022-08" db="EMBL/GenBank/DDBJ databases">
        <title>Genome Sequence of Lecanicillium fungicola.</title>
        <authorList>
            <person name="Buettner E."/>
        </authorList>
    </citation>
    <scope>NUCLEOTIDE SEQUENCE</scope>
    <source>
        <strain evidence="1">Babe33</strain>
    </source>
</reference>
<dbReference type="Proteomes" id="UP001143910">
    <property type="component" value="Unassembled WGS sequence"/>
</dbReference>
<evidence type="ECO:0000313" key="2">
    <source>
        <dbReference type="Proteomes" id="UP001143910"/>
    </source>
</evidence>
<keyword evidence="2" id="KW-1185">Reference proteome</keyword>
<name>A0ACC1NB14_9HYPO</name>
<evidence type="ECO:0000313" key="1">
    <source>
        <dbReference type="EMBL" id="KAJ2976213.1"/>
    </source>
</evidence>
<organism evidence="1 2">
    <name type="scientific">Zarea fungicola</name>
    <dbReference type="NCBI Taxonomy" id="93591"/>
    <lineage>
        <taxon>Eukaryota</taxon>
        <taxon>Fungi</taxon>
        <taxon>Dikarya</taxon>
        <taxon>Ascomycota</taxon>
        <taxon>Pezizomycotina</taxon>
        <taxon>Sordariomycetes</taxon>
        <taxon>Hypocreomycetidae</taxon>
        <taxon>Hypocreales</taxon>
        <taxon>Cordycipitaceae</taxon>
        <taxon>Zarea</taxon>
    </lineage>
</organism>
<accession>A0ACC1NB14</accession>
<dbReference type="EMBL" id="JANJQO010000608">
    <property type="protein sequence ID" value="KAJ2976213.1"/>
    <property type="molecule type" value="Genomic_DNA"/>
</dbReference>
<comment type="caution">
    <text evidence="1">The sequence shown here is derived from an EMBL/GenBank/DDBJ whole genome shotgun (WGS) entry which is preliminary data.</text>
</comment>
<protein>
    <submittedName>
        <fullName evidence="1">Uncharacterized protein</fullName>
    </submittedName>
</protein>
<sequence length="183" mass="20670">MSTTPDELAIEDNGLCVYGKEEQSDLHSPVCNAEQPADRLPAARDCQIATEALSDTERRVRKRAQNRVAQRSYRNRMKQKVLELEQELCAMRAQMHRQSISYNMSTSPASPGSSYVGQNYMDDARRYSESSYSAGFNSYLPIGNLPFRPKMDNGRIQNFTMGPESLFSTSDLADYVHYGTEGF</sequence>